<dbReference type="AlphaFoldDB" id="W9SS47"/>
<evidence type="ECO:0000256" key="5">
    <source>
        <dbReference type="ARBA" id="ARBA00022989"/>
    </source>
</evidence>
<evidence type="ECO:0000256" key="8">
    <source>
        <dbReference type="ARBA" id="ARBA00046280"/>
    </source>
</evidence>
<dbReference type="GO" id="GO:0015031">
    <property type="term" value="P:protein transport"/>
    <property type="evidence" value="ECO:0007669"/>
    <property type="project" value="UniProtKB-KW"/>
</dbReference>
<dbReference type="GO" id="GO:0016192">
    <property type="term" value="P:vesicle-mediated transport"/>
    <property type="evidence" value="ECO:0007669"/>
    <property type="project" value="InterPro"/>
</dbReference>
<dbReference type="InterPro" id="IPR051097">
    <property type="entry name" value="Synaptobrevin-like_transport"/>
</dbReference>
<comment type="similarity">
    <text evidence="1">Belongs to the synaptobrevin family.</text>
</comment>
<evidence type="ECO:0000256" key="6">
    <source>
        <dbReference type="ARBA" id="ARBA00023136"/>
    </source>
</evidence>
<dbReference type="InterPro" id="IPR001388">
    <property type="entry name" value="Synaptobrevin-like"/>
</dbReference>
<dbReference type="Proteomes" id="UP000030645">
    <property type="component" value="Unassembled WGS sequence"/>
</dbReference>
<feature type="coiled-coil region" evidence="10">
    <location>
        <begin position="42"/>
        <end position="69"/>
    </location>
</feature>
<dbReference type="EMBL" id="KE346013">
    <property type="protein sequence ID" value="EXC24181.1"/>
    <property type="molecule type" value="Genomic_DNA"/>
</dbReference>
<keyword evidence="2" id="KW-0813">Transport</keyword>
<gene>
    <name evidence="13" type="ORF">L484_015200</name>
</gene>
<feature type="domain" description="V-SNARE coiled-coil homology" evidence="12">
    <location>
        <begin position="13"/>
        <end position="73"/>
    </location>
</feature>
<dbReference type="KEGG" id="mnt:21398306"/>
<dbReference type="InterPro" id="IPR042855">
    <property type="entry name" value="V_SNARE_CC"/>
</dbReference>
<dbReference type="FunFam" id="1.20.5.110:FF:000004">
    <property type="entry name" value="Vesicle-associated membrane protein 7"/>
    <property type="match status" value="1"/>
</dbReference>
<proteinExistence type="inferred from homology"/>
<sequence length="102" mass="11599">MQYCVDHQEEINKLAKVKAQVSDIKGVMRENIEKVVDSGVKIEVLMDKTQKLQSQAQELRQRGAQMRRKMWLQNMKIKLTVLGILVALILIVVLSVCGGFNC</sequence>
<evidence type="ECO:0000313" key="14">
    <source>
        <dbReference type="Proteomes" id="UP000030645"/>
    </source>
</evidence>
<protein>
    <submittedName>
        <fullName evidence="13">Vesicle-associated membrane protein 722</fullName>
    </submittedName>
</protein>
<keyword evidence="3 11" id="KW-0812">Transmembrane</keyword>
<keyword evidence="6 11" id="KW-0472">Membrane</keyword>
<dbReference type="GO" id="GO:0005737">
    <property type="term" value="C:cytoplasm"/>
    <property type="evidence" value="ECO:0007669"/>
    <property type="project" value="UniProtKB-ARBA"/>
</dbReference>
<dbReference type="CDD" id="cd15843">
    <property type="entry name" value="R-SNARE"/>
    <property type="match status" value="1"/>
</dbReference>
<dbReference type="OrthoDB" id="248747at2759"/>
<organism evidence="13 14">
    <name type="scientific">Morus notabilis</name>
    <dbReference type="NCBI Taxonomy" id="981085"/>
    <lineage>
        <taxon>Eukaryota</taxon>
        <taxon>Viridiplantae</taxon>
        <taxon>Streptophyta</taxon>
        <taxon>Embryophyta</taxon>
        <taxon>Tracheophyta</taxon>
        <taxon>Spermatophyta</taxon>
        <taxon>Magnoliopsida</taxon>
        <taxon>eudicotyledons</taxon>
        <taxon>Gunneridae</taxon>
        <taxon>Pentapetalae</taxon>
        <taxon>rosids</taxon>
        <taxon>fabids</taxon>
        <taxon>Rosales</taxon>
        <taxon>Moraceae</taxon>
        <taxon>Moreae</taxon>
        <taxon>Morus</taxon>
    </lineage>
</organism>
<dbReference type="Gene3D" id="1.20.5.110">
    <property type="match status" value="1"/>
</dbReference>
<evidence type="ECO:0000256" key="10">
    <source>
        <dbReference type="SAM" id="Coils"/>
    </source>
</evidence>
<reference evidence="14" key="1">
    <citation type="submission" date="2013-01" db="EMBL/GenBank/DDBJ databases">
        <title>Draft Genome Sequence of a Mulberry Tree, Morus notabilis C.K. Schneid.</title>
        <authorList>
            <person name="He N."/>
            <person name="Zhao S."/>
        </authorList>
    </citation>
    <scope>NUCLEOTIDE SEQUENCE</scope>
</reference>
<dbReference type="GO" id="GO:0016020">
    <property type="term" value="C:membrane"/>
    <property type="evidence" value="ECO:0007669"/>
    <property type="project" value="InterPro"/>
</dbReference>
<evidence type="ECO:0000256" key="3">
    <source>
        <dbReference type="ARBA" id="ARBA00022692"/>
    </source>
</evidence>
<keyword evidence="5 11" id="KW-1133">Transmembrane helix</keyword>
<dbReference type="STRING" id="981085.W9SS47"/>
<dbReference type="PRINTS" id="PR00219">
    <property type="entry name" value="SYNAPTOBREVN"/>
</dbReference>
<feature type="transmembrane region" description="Helical" evidence="11">
    <location>
        <begin position="77"/>
        <end position="101"/>
    </location>
</feature>
<evidence type="ECO:0000256" key="11">
    <source>
        <dbReference type="SAM" id="Phobius"/>
    </source>
</evidence>
<dbReference type="eggNOG" id="KOG0859">
    <property type="taxonomic scope" value="Eukaryota"/>
</dbReference>
<dbReference type="SUPFAM" id="SSF58038">
    <property type="entry name" value="SNARE fusion complex"/>
    <property type="match status" value="1"/>
</dbReference>
<evidence type="ECO:0000256" key="4">
    <source>
        <dbReference type="ARBA" id="ARBA00022927"/>
    </source>
</evidence>
<dbReference type="GO" id="GO:0012505">
    <property type="term" value="C:endomembrane system"/>
    <property type="evidence" value="ECO:0007669"/>
    <property type="project" value="UniProtKB-SubCell"/>
</dbReference>
<comment type="subcellular location">
    <subcellularLocation>
        <location evidence="8">Endomembrane system</location>
        <topology evidence="8">Single-pass type IV membrane protein</topology>
    </subcellularLocation>
</comment>
<name>W9SS47_9ROSA</name>
<evidence type="ECO:0000256" key="9">
    <source>
        <dbReference type="PROSITE-ProRule" id="PRU00290"/>
    </source>
</evidence>
<evidence type="ECO:0000256" key="7">
    <source>
        <dbReference type="ARBA" id="ARBA00037493"/>
    </source>
</evidence>
<keyword evidence="9 10" id="KW-0175">Coiled coil</keyword>
<dbReference type="Pfam" id="PF00957">
    <property type="entry name" value="Synaptobrevin"/>
    <property type="match status" value="1"/>
</dbReference>
<keyword evidence="4" id="KW-0653">Protein transport</keyword>
<keyword evidence="14" id="KW-1185">Reference proteome</keyword>
<evidence type="ECO:0000256" key="1">
    <source>
        <dbReference type="ARBA" id="ARBA00008025"/>
    </source>
</evidence>
<evidence type="ECO:0000256" key="2">
    <source>
        <dbReference type="ARBA" id="ARBA00022448"/>
    </source>
</evidence>
<dbReference type="PANTHER" id="PTHR21136:SF168">
    <property type="entry name" value="VESICLE-ASSOCIATED MEMBRANE PROTEIN 9"/>
    <property type="match status" value="1"/>
</dbReference>
<accession>W9SS47</accession>
<comment type="function">
    <text evidence="7">Involved in the targeting and/or fusion of transport vesicles to their target membrane.</text>
</comment>
<dbReference type="PANTHER" id="PTHR21136">
    <property type="entry name" value="SNARE PROTEINS"/>
    <property type="match status" value="1"/>
</dbReference>
<evidence type="ECO:0000259" key="12">
    <source>
        <dbReference type="PROSITE" id="PS50892"/>
    </source>
</evidence>
<dbReference type="PROSITE" id="PS50892">
    <property type="entry name" value="V_SNARE"/>
    <property type="match status" value="1"/>
</dbReference>
<evidence type="ECO:0000313" key="13">
    <source>
        <dbReference type="EMBL" id="EXC24181.1"/>
    </source>
</evidence>